<dbReference type="InterPro" id="IPR001647">
    <property type="entry name" value="HTH_TetR"/>
</dbReference>
<dbReference type="PANTHER" id="PTHR30055:SF238">
    <property type="entry name" value="MYCOFACTOCIN BIOSYNTHESIS TRANSCRIPTIONAL REGULATOR MFTR-RELATED"/>
    <property type="match status" value="1"/>
</dbReference>
<protein>
    <submittedName>
        <fullName evidence="6">TetR/AcrR family transcriptional regulator</fullName>
    </submittedName>
</protein>
<keyword evidence="2 4" id="KW-0238">DNA-binding</keyword>
<dbReference type="InterPro" id="IPR023772">
    <property type="entry name" value="DNA-bd_HTH_TetR-type_CS"/>
</dbReference>
<evidence type="ECO:0000256" key="1">
    <source>
        <dbReference type="ARBA" id="ARBA00023015"/>
    </source>
</evidence>
<evidence type="ECO:0000256" key="3">
    <source>
        <dbReference type="ARBA" id="ARBA00023163"/>
    </source>
</evidence>
<dbReference type="GO" id="GO:0003700">
    <property type="term" value="F:DNA-binding transcription factor activity"/>
    <property type="evidence" value="ECO:0007669"/>
    <property type="project" value="TreeGrafter"/>
</dbReference>
<accession>A0A9E5MH85</accession>
<dbReference type="SUPFAM" id="SSF46689">
    <property type="entry name" value="Homeodomain-like"/>
    <property type="match status" value="1"/>
</dbReference>
<name>A0A9E5MH85_9MICO</name>
<organism evidence="6 7">
    <name type="scientific">Microcella pacifica</name>
    <dbReference type="NCBI Taxonomy" id="2591847"/>
    <lineage>
        <taxon>Bacteria</taxon>
        <taxon>Bacillati</taxon>
        <taxon>Actinomycetota</taxon>
        <taxon>Actinomycetes</taxon>
        <taxon>Micrococcales</taxon>
        <taxon>Microbacteriaceae</taxon>
        <taxon>Microcella</taxon>
    </lineage>
</organism>
<dbReference type="PROSITE" id="PS50977">
    <property type="entry name" value="HTH_TETR_2"/>
    <property type="match status" value="1"/>
</dbReference>
<evidence type="ECO:0000259" key="5">
    <source>
        <dbReference type="PROSITE" id="PS50977"/>
    </source>
</evidence>
<reference evidence="6 7" key="1">
    <citation type="submission" date="2020-03" db="EMBL/GenBank/DDBJ databases">
        <title>Chryseoglobus sp. isolated from a deep-sea seamount.</title>
        <authorList>
            <person name="Zhang D.-C."/>
        </authorList>
    </citation>
    <scope>NUCLEOTIDE SEQUENCE [LARGE SCALE GENOMIC DNA]</scope>
    <source>
        <strain evidence="6 7">KN1116</strain>
    </source>
</reference>
<evidence type="ECO:0000313" key="7">
    <source>
        <dbReference type="Proteomes" id="UP000818266"/>
    </source>
</evidence>
<dbReference type="Gene3D" id="1.10.357.10">
    <property type="entry name" value="Tetracycline Repressor, domain 2"/>
    <property type="match status" value="1"/>
</dbReference>
<dbReference type="RefSeq" id="WP_165638012.1">
    <property type="nucleotide sequence ID" value="NZ_VIKT02000003.1"/>
</dbReference>
<gene>
    <name evidence="6" type="ORF">FK219_002125</name>
</gene>
<keyword evidence="7" id="KW-1185">Reference proteome</keyword>
<sequence length="208" mass="22394">MQEIALPPLRERHRAATWAALREAAANLALEHGLTGATIDAISARAGVSPRTFFNYFSSKEEAVLGIQSPVMPGGAITAFDARDTDLFTRTVRLFAAVSSTTVRDHSDLAIRRDLVQRFPELRVHLTRHVAQAEHLVEELLEDRVATGRISLAGAPEALPASLRALVVLAGTTIRFAFERGGSLGGIPSDTDLDAAIALFRTVMGEAK</sequence>
<comment type="caution">
    <text evidence="6">The sequence shown here is derived from an EMBL/GenBank/DDBJ whole genome shotgun (WGS) entry which is preliminary data.</text>
</comment>
<dbReference type="InterPro" id="IPR050109">
    <property type="entry name" value="HTH-type_TetR-like_transc_reg"/>
</dbReference>
<keyword evidence="3" id="KW-0804">Transcription</keyword>
<dbReference type="AlphaFoldDB" id="A0A9E5MH85"/>
<feature type="DNA-binding region" description="H-T-H motif" evidence="4">
    <location>
        <begin position="38"/>
        <end position="57"/>
    </location>
</feature>
<feature type="domain" description="HTH tetR-type" evidence="5">
    <location>
        <begin position="15"/>
        <end position="75"/>
    </location>
</feature>
<dbReference type="InterPro" id="IPR009057">
    <property type="entry name" value="Homeodomain-like_sf"/>
</dbReference>
<evidence type="ECO:0000313" key="6">
    <source>
        <dbReference type="EMBL" id="NHF62045.1"/>
    </source>
</evidence>
<dbReference type="PROSITE" id="PS01081">
    <property type="entry name" value="HTH_TETR_1"/>
    <property type="match status" value="1"/>
</dbReference>
<dbReference type="Pfam" id="PF00440">
    <property type="entry name" value="TetR_N"/>
    <property type="match status" value="1"/>
</dbReference>
<proteinExistence type="predicted"/>
<dbReference type="PANTHER" id="PTHR30055">
    <property type="entry name" value="HTH-TYPE TRANSCRIPTIONAL REGULATOR RUTR"/>
    <property type="match status" value="1"/>
</dbReference>
<dbReference type="Proteomes" id="UP000818266">
    <property type="component" value="Unassembled WGS sequence"/>
</dbReference>
<evidence type="ECO:0000256" key="4">
    <source>
        <dbReference type="PROSITE-ProRule" id="PRU00335"/>
    </source>
</evidence>
<keyword evidence="1" id="KW-0805">Transcription regulation</keyword>
<dbReference type="GO" id="GO:0000976">
    <property type="term" value="F:transcription cis-regulatory region binding"/>
    <property type="evidence" value="ECO:0007669"/>
    <property type="project" value="TreeGrafter"/>
</dbReference>
<dbReference type="EMBL" id="VIKT02000003">
    <property type="protein sequence ID" value="NHF62045.1"/>
    <property type="molecule type" value="Genomic_DNA"/>
</dbReference>
<evidence type="ECO:0000256" key="2">
    <source>
        <dbReference type="ARBA" id="ARBA00023125"/>
    </source>
</evidence>
<dbReference type="PRINTS" id="PR00455">
    <property type="entry name" value="HTHTETR"/>
</dbReference>